<sequence>MRLTLVLAALAVAVVALPSKLRTDLPEPGQLAFVLNEDEFEDYLDAYLALQQSEMLANQTRNDFRSGCTFRVNGDLGQPQPVYIHRGNYLSPTGNTGQIRLNRGEQVLIACTGSGRTIRHPNVASNLAVGTVSCQNNNLVTANWLRGNSAFGQLTCSSHAHHDAQQTNTRCFNNHFVIRVGFIVNNVFYPLYWSCFDRNRLEVLYVWYHQNPPNSVFQSRVDRPSWIAGNFFPGVAVNSAYTQVSQRNMIAGFVGNALADRYVTSTQFLARGHLAAKTDFIYATGQRASFYFINAAPQWQPFNAGNWNRLEQNLRRRIGQAGYHTMVYTGTFRVTQLRNQNNRLVDIFLHRASNGALQIPVPLYFYKVVHDSSRRLGTAFISINNPYYTQAEARNLQFCTDRCRNNNAFNWVGWQPDRIDLGYSFCCTIADFRRTIPHLPAFNVNGLLTIKMALFIFLIITYTVTVISWHIELPEPSRFAFDLNEDDFEDYLDSWLEIEERKWQINDRATPATGCAFKVNGDLGEPQPVYLRGSNYIIPTGTTGQIHLSVGEQIFVTCTGTKRVIQHPNVTSSTSSGLATCVSNTLVSGNDWFHGHSEFRNITCSGHSRYEAQATSETCYGNNTVIRVGFVINNFFYPLYWSCFDQNRLEVLYAWYEQNPPNAVHQTGVTRPSWLAGGFFPGVSVNTMYTQAQQKTILASLVGTELAGKYITNSQHMARGHLAAKTDFIFATGQRATFFFINAAPQWQPFNAGNWNSLEQKLRARIGEAGYNTTVYTGTFGVTQLRDQNGQLVDIYLYRDTNNNPQIPVPLYFYKVVYEPVLQKGTAFVAINNPYYTETEVRALQFCTDHCRNNTAFNWIGWQPDRIDIGYSFCCTIEDFRRAVPHLPDFNVTGLLY</sequence>
<accession>A0A8R2GA90</accession>
<dbReference type="Proteomes" id="UP000005204">
    <property type="component" value="Unassembled WGS sequence"/>
</dbReference>
<feature type="binding site" evidence="5">
    <location>
        <position position="751"/>
    </location>
    <ligand>
        <name>Mg(2+)</name>
        <dbReference type="ChEBI" id="CHEBI:18420"/>
        <note>catalytic</note>
    </ligand>
</feature>
<gene>
    <name evidence="8" type="primary">767621</name>
</gene>
<evidence type="ECO:0000256" key="2">
    <source>
        <dbReference type="ARBA" id="ARBA00022722"/>
    </source>
</evidence>
<dbReference type="Gene3D" id="3.40.570.10">
    <property type="entry name" value="Extracellular Endonuclease, subunit A"/>
    <property type="match status" value="2"/>
</dbReference>
<comment type="similarity">
    <text evidence="1">Belongs to the DNA/RNA non-specific endonuclease family.</text>
</comment>
<dbReference type="GO" id="GO:0003676">
    <property type="term" value="F:nucleic acid binding"/>
    <property type="evidence" value="ECO:0007669"/>
    <property type="project" value="InterPro"/>
</dbReference>
<dbReference type="GO" id="GO:0004521">
    <property type="term" value="F:RNA endonuclease activity"/>
    <property type="evidence" value="ECO:0007669"/>
    <property type="project" value="TreeGrafter"/>
</dbReference>
<dbReference type="OrthoDB" id="5960141at2759"/>
<keyword evidence="5" id="KW-0479">Metal-binding</keyword>
<protein>
    <recommendedName>
        <fullName evidence="7">DNA/RNA non-specific endonuclease/pyrophosphatase/phosphodiesterase domain-containing protein</fullName>
    </recommendedName>
</protein>
<evidence type="ECO:0000256" key="5">
    <source>
        <dbReference type="PIRSR" id="PIRSR640255-2"/>
    </source>
</evidence>
<feature type="active site" description="Proton acceptor" evidence="4">
    <location>
        <position position="721"/>
    </location>
</feature>
<dbReference type="GO" id="GO:0000014">
    <property type="term" value="F:single-stranded DNA endodeoxyribonuclease activity"/>
    <property type="evidence" value="ECO:0007669"/>
    <property type="project" value="TreeGrafter"/>
</dbReference>
<keyword evidence="3" id="KW-0378">Hydrolase</keyword>
<evidence type="ECO:0000256" key="1">
    <source>
        <dbReference type="ARBA" id="ARBA00010052"/>
    </source>
</evidence>
<evidence type="ECO:0000313" key="8">
    <source>
        <dbReference type="EnsemblMetazoa" id="XP_012547127.1"/>
    </source>
</evidence>
<reference evidence="8" key="2">
    <citation type="submission" date="2022-06" db="UniProtKB">
        <authorList>
            <consortium name="EnsemblMetazoa"/>
        </authorList>
    </citation>
    <scope>IDENTIFICATION</scope>
    <source>
        <strain evidence="8">p50T (Dazao)</strain>
    </source>
</reference>
<dbReference type="InterPro" id="IPR001604">
    <property type="entry name" value="Endo_G_ENPP1-like_dom"/>
</dbReference>
<feature type="domain" description="DNA/RNA non-specific endonuclease/pyrophosphatase/phosphodiesterase" evidence="7">
    <location>
        <begin position="188"/>
        <end position="432"/>
    </location>
</feature>
<evidence type="ECO:0000256" key="4">
    <source>
        <dbReference type="PIRSR" id="PIRSR640255-1"/>
    </source>
</evidence>
<dbReference type="EnsemblMetazoa" id="XM_012691673.3">
    <property type="protein sequence ID" value="XP_012547127.1"/>
    <property type="gene ID" value="GeneID_767621"/>
</dbReference>
<dbReference type="GO" id="GO:0006309">
    <property type="term" value="P:apoptotic DNA fragmentation"/>
    <property type="evidence" value="ECO:0007669"/>
    <property type="project" value="TreeGrafter"/>
</dbReference>
<keyword evidence="9" id="KW-1185">Reference proteome</keyword>
<evidence type="ECO:0000259" key="7">
    <source>
        <dbReference type="SMART" id="SM00892"/>
    </source>
</evidence>
<dbReference type="InterPro" id="IPR044929">
    <property type="entry name" value="DNA/RNA_non-sp_Endonuclease_sf"/>
</dbReference>
<dbReference type="GO" id="GO:0005634">
    <property type="term" value="C:nucleus"/>
    <property type="evidence" value="ECO:0007669"/>
    <property type="project" value="TreeGrafter"/>
</dbReference>
<dbReference type="PANTHER" id="PTHR13966">
    <property type="entry name" value="ENDONUCLEASE RELATED"/>
    <property type="match status" value="1"/>
</dbReference>
<keyword evidence="6" id="KW-0732">Signal</keyword>
<dbReference type="InterPro" id="IPR040255">
    <property type="entry name" value="Non-specific_endonuclease"/>
</dbReference>
<feature type="signal peptide" evidence="6">
    <location>
        <begin position="1"/>
        <end position="16"/>
    </location>
</feature>
<dbReference type="CDD" id="cd00091">
    <property type="entry name" value="NUC"/>
    <property type="match status" value="1"/>
</dbReference>
<evidence type="ECO:0000313" key="9">
    <source>
        <dbReference type="Proteomes" id="UP000005204"/>
    </source>
</evidence>
<dbReference type="Pfam" id="PF01223">
    <property type="entry name" value="Endonuclease_NS"/>
    <property type="match status" value="2"/>
</dbReference>
<feature type="domain" description="DNA/RNA non-specific endonuclease/pyrophosphatase/phosphodiesterase" evidence="7">
    <location>
        <begin position="636"/>
        <end position="880"/>
    </location>
</feature>
<keyword evidence="3" id="KW-0255">Endonuclease</keyword>
<proteinExistence type="inferred from homology"/>
<name>A0A8R2GA90_BOMMO</name>
<dbReference type="AlphaFoldDB" id="A0A8R2GA90"/>
<dbReference type="SMART" id="SM00892">
    <property type="entry name" value="Endonuclease_NS"/>
    <property type="match status" value="2"/>
</dbReference>
<dbReference type="FunFam" id="3.40.570.10:FF:000007">
    <property type="entry name" value="Alkaline nuclease"/>
    <property type="match status" value="2"/>
</dbReference>
<organism evidence="8 9">
    <name type="scientific">Bombyx mori</name>
    <name type="common">Silk moth</name>
    <dbReference type="NCBI Taxonomy" id="7091"/>
    <lineage>
        <taxon>Eukaryota</taxon>
        <taxon>Metazoa</taxon>
        <taxon>Ecdysozoa</taxon>
        <taxon>Arthropoda</taxon>
        <taxon>Hexapoda</taxon>
        <taxon>Insecta</taxon>
        <taxon>Pterygota</taxon>
        <taxon>Neoptera</taxon>
        <taxon>Endopterygota</taxon>
        <taxon>Lepidoptera</taxon>
        <taxon>Glossata</taxon>
        <taxon>Ditrysia</taxon>
        <taxon>Bombycoidea</taxon>
        <taxon>Bombycidae</taxon>
        <taxon>Bombycinae</taxon>
        <taxon>Bombyx</taxon>
    </lineage>
</organism>
<dbReference type="SUPFAM" id="SSF54060">
    <property type="entry name" value="His-Me finger endonucleases"/>
    <property type="match status" value="2"/>
</dbReference>
<evidence type="ECO:0000256" key="6">
    <source>
        <dbReference type="SAM" id="SignalP"/>
    </source>
</evidence>
<feature type="chain" id="PRO_5035924172" description="DNA/RNA non-specific endonuclease/pyrophosphatase/phosphodiesterase domain-containing protein" evidence="6">
    <location>
        <begin position="17"/>
        <end position="897"/>
    </location>
</feature>
<keyword evidence="2" id="KW-0540">Nuclease</keyword>
<dbReference type="InterPro" id="IPR044925">
    <property type="entry name" value="His-Me_finger_sf"/>
</dbReference>
<evidence type="ECO:0000256" key="3">
    <source>
        <dbReference type="ARBA" id="ARBA00022759"/>
    </source>
</evidence>
<dbReference type="PANTHER" id="PTHR13966:SF19">
    <property type="entry name" value="NUCLEASE EXOG, MITOCHONDRIAL"/>
    <property type="match status" value="1"/>
</dbReference>
<dbReference type="GO" id="GO:0005743">
    <property type="term" value="C:mitochondrial inner membrane"/>
    <property type="evidence" value="ECO:0007669"/>
    <property type="project" value="TreeGrafter"/>
</dbReference>
<dbReference type="GO" id="GO:0046872">
    <property type="term" value="F:metal ion binding"/>
    <property type="evidence" value="ECO:0007669"/>
    <property type="project" value="UniProtKB-KW"/>
</dbReference>
<reference evidence="9" key="1">
    <citation type="journal article" date="2008" name="Insect Biochem. Mol. Biol.">
        <title>The genome of a lepidopteran model insect, the silkworm Bombyx mori.</title>
        <authorList>
            <consortium name="International Silkworm Genome Consortium"/>
        </authorList>
    </citation>
    <scope>NUCLEOTIDE SEQUENCE [LARGE SCALE GENOMIC DNA]</scope>
    <source>
        <strain evidence="9">p50T</strain>
    </source>
</reference>